<dbReference type="EMBL" id="JAUEMJ010000002">
    <property type="protein sequence ID" value="MDN3240075.1"/>
    <property type="molecule type" value="Genomic_DNA"/>
</dbReference>
<feature type="signal peptide" evidence="1">
    <location>
        <begin position="1"/>
        <end position="22"/>
    </location>
</feature>
<evidence type="ECO:0000313" key="2">
    <source>
        <dbReference type="EMBL" id="MDN3240075.1"/>
    </source>
</evidence>
<dbReference type="RefSeq" id="WP_289957121.1">
    <property type="nucleotide sequence ID" value="NZ_JAUEMJ010000002.1"/>
</dbReference>
<proteinExistence type="predicted"/>
<sequence>MPHRRSATLAAAAALLFCTASAATSTAETKNFVDIVLTEGGSRCAAERVEVDAAPPARVSIDDGRVDFDCSGSTWFAFKSDALFAFDDAKGTATAAEVRIAATKFGVTCTYKASRVTLKREGTGRGYSGGPIRAGKVGGSFLCPDAVNLDSAEVVFHQ</sequence>
<organism evidence="2 3">
    <name type="scientific">Glycomyces tritici</name>
    <dbReference type="NCBI Taxonomy" id="2665176"/>
    <lineage>
        <taxon>Bacteria</taxon>
        <taxon>Bacillati</taxon>
        <taxon>Actinomycetota</taxon>
        <taxon>Actinomycetes</taxon>
        <taxon>Glycomycetales</taxon>
        <taxon>Glycomycetaceae</taxon>
        <taxon>Glycomyces</taxon>
    </lineage>
</organism>
<evidence type="ECO:0000256" key="1">
    <source>
        <dbReference type="SAM" id="SignalP"/>
    </source>
</evidence>
<reference evidence="2" key="1">
    <citation type="submission" date="2023-06" db="EMBL/GenBank/DDBJ databases">
        <title>Gycomyces niveus sp.nov., a novel actinomycete isolated from soil in Shouguang.</title>
        <authorList>
            <person name="Yang X."/>
            <person name="Zhao J."/>
        </authorList>
    </citation>
    <scope>NUCLEOTIDE SEQUENCE</scope>
    <source>
        <strain evidence="2">NEAU C2</strain>
    </source>
</reference>
<evidence type="ECO:0000313" key="3">
    <source>
        <dbReference type="Proteomes" id="UP001171902"/>
    </source>
</evidence>
<name>A0ABT7YNA8_9ACTN</name>
<feature type="chain" id="PRO_5047453132" evidence="1">
    <location>
        <begin position="23"/>
        <end position="158"/>
    </location>
</feature>
<dbReference type="Proteomes" id="UP001171902">
    <property type="component" value="Unassembled WGS sequence"/>
</dbReference>
<comment type="caution">
    <text evidence="2">The sequence shown here is derived from an EMBL/GenBank/DDBJ whole genome shotgun (WGS) entry which is preliminary data.</text>
</comment>
<accession>A0ABT7YNA8</accession>
<keyword evidence="1" id="KW-0732">Signal</keyword>
<keyword evidence="3" id="KW-1185">Reference proteome</keyword>
<protein>
    <submittedName>
        <fullName evidence="2">Uncharacterized protein</fullName>
    </submittedName>
</protein>
<gene>
    <name evidence="2" type="ORF">QWI33_10080</name>
</gene>